<comment type="caution">
    <text evidence="2">The sequence shown here is derived from an EMBL/GenBank/DDBJ whole genome shotgun (WGS) entry which is preliminary data.</text>
</comment>
<name>A0A942UZJ8_9FIRM</name>
<dbReference type="AlphaFoldDB" id="A0A942UZJ8"/>
<proteinExistence type="predicted"/>
<keyword evidence="2" id="KW-0378">Hydrolase</keyword>
<sequence length="252" mass="28724">MFSKEISIKNKYNKFLSILLEYPDDTLKDYIIFNHCFTCSKNYKIYNNISKILVKNGYGTIRFDMTGLGDSEGDFEDTNLTTNIEDLISVYEYISSNYKTPKFLIGHSLGGLISIKAASQLPFIKGIATIGTPYNLNGLIKLFSKYEDELSSKGKTEIDIAGRKFKIGDHFLEDIKNENIHQSMRKFDKPIIIFHSNKDKTVPFESGLKLFNLISSPKSFITLQDANHLVSNKDDGYYIGSILARWFDENKG</sequence>
<accession>A0A942UZJ8</accession>
<dbReference type="SUPFAM" id="SSF53474">
    <property type="entry name" value="alpha/beta-Hydrolases"/>
    <property type="match status" value="1"/>
</dbReference>
<feature type="domain" description="Serine aminopeptidase S33" evidence="1">
    <location>
        <begin position="42"/>
        <end position="138"/>
    </location>
</feature>
<dbReference type="Proteomes" id="UP000724672">
    <property type="component" value="Unassembled WGS sequence"/>
</dbReference>
<keyword evidence="3" id="KW-1185">Reference proteome</keyword>
<dbReference type="Gene3D" id="3.40.50.1820">
    <property type="entry name" value="alpha/beta hydrolase"/>
    <property type="match status" value="1"/>
</dbReference>
<evidence type="ECO:0000313" key="2">
    <source>
        <dbReference type="EMBL" id="MBS4538452.1"/>
    </source>
</evidence>
<organism evidence="2 3">
    <name type="scientific">Anaeromonas frigoriresistens</name>
    <dbReference type="NCBI Taxonomy" id="2683708"/>
    <lineage>
        <taxon>Bacteria</taxon>
        <taxon>Bacillati</taxon>
        <taxon>Bacillota</taxon>
        <taxon>Tissierellia</taxon>
        <taxon>Tissierellales</taxon>
        <taxon>Thermohalobacteraceae</taxon>
        <taxon>Anaeromonas</taxon>
    </lineage>
</organism>
<dbReference type="Pfam" id="PF12146">
    <property type="entry name" value="Hydrolase_4"/>
    <property type="match status" value="1"/>
</dbReference>
<dbReference type="GO" id="GO:0016787">
    <property type="term" value="F:hydrolase activity"/>
    <property type="evidence" value="ECO:0007669"/>
    <property type="project" value="UniProtKB-KW"/>
</dbReference>
<dbReference type="InterPro" id="IPR029058">
    <property type="entry name" value="AB_hydrolase_fold"/>
</dbReference>
<dbReference type="InterPro" id="IPR022742">
    <property type="entry name" value="Hydrolase_4"/>
</dbReference>
<evidence type="ECO:0000259" key="1">
    <source>
        <dbReference type="Pfam" id="PF12146"/>
    </source>
</evidence>
<dbReference type="PANTHER" id="PTHR12277:SF81">
    <property type="entry name" value="PROTEIN ABHD13"/>
    <property type="match status" value="1"/>
</dbReference>
<dbReference type="PANTHER" id="PTHR12277">
    <property type="entry name" value="ALPHA/BETA HYDROLASE DOMAIN-CONTAINING PROTEIN"/>
    <property type="match status" value="1"/>
</dbReference>
<evidence type="ECO:0000313" key="3">
    <source>
        <dbReference type="Proteomes" id="UP000724672"/>
    </source>
</evidence>
<gene>
    <name evidence="2" type="ORF">GOQ27_08245</name>
</gene>
<reference evidence="2" key="1">
    <citation type="submission" date="2019-12" db="EMBL/GenBank/DDBJ databases">
        <title>Clostridiaceae gen. nov. sp. nov., isolated from sediment in Xinjiang, China.</title>
        <authorList>
            <person name="Zhang R."/>
        </authorList>
    </citation>
    <scope>NUCLEOTIDE SEQUENCE</scope>
    <source>
        <strain evidence="2">D2Q-11</strain>
    </source>
</reference>
<protein>
    <submittedName>
        <fullName evidence="2">Alpha/beta hydrolase</fullName>
    </submittedName>
</protein>
<dbReference type="EMBL" id="WSFT01000032">
    <property type="protein sequence ID" value="MBS4538452.1"/>
    <property type="molecule type" value="Genomic_DNA"/>
</dbReference>
<dbReference type="RefSeq" id="WP_203366379.1">
    <property type="nucleotide sequence ID" value="NZ_WSFT01000032.1"/>
</dbReference>